<evidence type="ECO:0000313" key="3">
    <source>
        <dbReference type="Proteomes" id="UP000294325"/>
    </source>
</evidence>
<keyword evidence="2" id="KW-0560">Oxidoreductase</keyword>
<evidence type="ECO:0000313" key="2">
    <source>
        <dbReference type="EMBL" id="QBQ55909.1"/>
    </source>
</evidence>
<sequence length="262" mass="28274">MYRSHAPVTCEQRLANKTAVVTGASSGIGRAIALLFARHGGQVIVNYRRSKAQAEEVVEEIIRNGGQARAIQADISKSEEIDRLVNSALETLGRIHIWVNNAGADILTGPGPQLSHREKLDQLIAVDLRGTILCCWRIAPLMKKAGGGVILNMSWDHVLHGMPDPNPEMFAAVKGGVLSFSKSLARSYAPEVRVNELAPGWIETSFAKEAMASEAYQAVVEATPLQRFGTPEDVAYAALYLVSDEASFITGQHLNINGGMVS</sequence>
<dbReference type="EMBL" id="CP038033">
    <property type="protein sequence ID" value="QBQ55909.1"/>
    <property type="molecule type" value="Genomic_DNA"/>
</dbReference>
<dbReference type="KEGG" id="nwr:E3U44_16355"/>
<keyword evidence="3" id="KW-1185">Reference proteome</keyword>
<name>A0A4P7C2F3_9GAMM</name>
<dbReference type="Gene3D" id="3.40.50.720">
    <property type="entry name" value="NAD(P)-binding Rossmann-like Domain"/>
    <property type="match status" value="1"/>
</dbReference>
<dbReference type="PANTHER" id="PTHR42760:SF40">
    <property type="entry name" value="3-OXOACYL-[ACYL-CARRIER-PROTEIN] REDUCTASE, CHLOROPLASTIC"/>
    <property type="match status" value="1"/>
</dbReference>
<reference evidence="2 3" key="1">
    <citation type="submission" date="2019-03" db="EMBL/GenBank/DDBJ databases">
        <title>The genome sequence of Nitrosococcus wardiae strain D1FHST reveals the archetypal metabolic capacity of ammonia-oxidizing Gammaproteobacteria.</title>
        <authorList>
            <person name="Wang L."/>
            <person name="Lim C.K."/>
            <person name="Hanson T.E."/>
            <person name="Dang H."/>
            <person name="Klotz M.G."/>
        </authorList>
    </citation>
    <scope>NUCLEOTIDE SEQUENCE [LARGE SCALE GENOMIC DNA]</scope>
    <source>
        <strain evidence="2 3">D1FHS</strain>
    </source>
</reference>
<dbReference type="PRINTS" id="PR00080">
    <property type="entry name" value="SDRFAMILY"/>
</dbReference>
<comment type="similarity">
    <text evidence="1">Belongs to the short-chain dehydrogenases/reductases (SDR) family.</text>
</comment>
<dbReference type="NCBIfam" id="NF005559">
    <property type="entry name" value="PRK07231.1"/>
    <property type="match status" value="1"/>
</dbReference>
<dbReference type="GO" id="GO:0047936">
    <property type="term" value="F:glucose 1-dehydrogenase [NAD(P)+] activity"/>
    <property type="evidence" value="ECO:0007669"/>
    <property type="project" value="UniProtKB-EC"/>
</dbReference>
<dbReference type="SUPFAM" id="SSF51735">
    <property type="entry name" value="NAD(P)-binding Rossmann-fold domains"/>
    <property type="match status" value="1"/>
</dbReference>
<dbReference type="FunFam" id="3.40.50.720:FF:000084">
    <property type="entry name" value="Short-chain dehydrogenase reductase"/>
    <property type="match status" value="1"/>
</dbReference>
<dbReference type="EC" id="1.1.1.47" evidence="2"/>
<dbReference type="PRINTS" id="PR00081">
    <property type="entry name" value="GDHRDH"/>
</dbReference>
<dbReference type="Proteomes" id="UP000294325">
    <property type="component" value="Chromosome"/>
</dbReference>
<dbReference type="PANTHER" id="PTHR42760">
    <property type="entry name" value="SHORT-CHAIN DEHYDROGENASES/REDUCTASES FAMILY MEMBER"/>
    <property type="match status" value="1"/>
</dbReference>
<dbReference type="InterPro" id="IPR002347">
    <property type="entry name" value="SDR_fam"/>
</dbReference>
<accession>A0A4P7C2F3</accession>
<gene>
    <name evidence="2" type="ORF">E3U44_16355</name>
</gene>
<dbReference type="GO" id="GO:0030497">
    <property type="term" value="P:fatty acid elongation"/>
    <property type="evidence" value="ECO:0007669"/>
    <property type="project" value="TreeGrafter"/>
</dbReference>
<protein>
    <submittedName>
        <fullName evidence="2">Glucose 1-dehydrogenase</fullName>
        <ecNumber evidence="2">1.1.1.47</ecNumber>
    </submittedName>
</protein>
<dbReference type="Pfam" id="PF13561">
    <property type="entry name" value="adh_short_C2"/>
    <property type="match status" value="1"/>
</dbReference>
<proteinExistence type="inferred from homology"/>
<dbReference type="AlphaFoldDB" id="A0A4P7C2F3"/>
<organism evidence="2 3">
    <name type="scientific">Nitrosococcus wardiae</name>
    <dbReference type="NCBI Taxonomy" id="1814290"/>
    <lineage>
        <taxon>Bacteria</taxon>
        <taxon>Pseudomonadati</taxon>
        <taxon>Pseudomonadota</taxon>
        <taxon>Gammaproteobacteria</taxon>
        <taxon>Chromatiales</taxon>
        <taxon>Chromatiaceae</taxon>
        <taxon>Nitrosococcus</taxon>
    </lineage>
</organism>
<dbReference type="InterPro" id="IPR036291">
    <property type="entry name" value="NAD(P)-bd_dom_sf"/>
</dbReference>
<evidence type="ECO:0000256" key="1">
    <source>
        <dbReference type="ARBA" id="ARBA00006484"/>
    </source>
</evidence>
<dbReference type="OrthoDB" id="9803628at2"/>
<dbReference type="CDD" id="cd05233">
    <property type="entry name" value="SDR_c"/>
    <property type="match status" value="1"/>
</dbReference>